<dbReference type="InterPro" id="IPR004481">
    <property type="entry name" value="K/Na/Ca-exchanger"/>
</dbReference>
<dbReference type="Gene3D" id="1.20.1420.30">
    <property type="entry name" value="NCX, central ion-binding region"/>
    <property type="match status" value="1"/>
</dbReference>
<evidence type="ECO:0000256" key="5">
    <source>
        <dbReference type="SAM" id="Phobius"/>
    </source>
</evidence>
<dbReference type="AlphaFoldDB" id="A0A1F7YH46"/>
<feature type="transmembrane region" description="Helical" evidence="5">
    <location>
        <begin position="263"/>
        <end position="282"/>
    </location>
</feature>
<organism evidence="7 8">
    <name type="scientific">Candidatus Woesebacteria bacterium RIFCSPHIGHO2_01_FULL_40_22</name>
    <dbReference type="NCBI Taxonomy" id="1802499"/>
    <lineage>
        <taxon>Bacteria</taxon>
        <taxon>Candidatus Woeseibacteriota</taxon>
    </lineage>
</organism>
<feature type="transmembrane region" description="Helical" evidence="5">
    <location>
        <begin position="202"/>
        <end position="223"/>
    </location>
</feature>
<evidence type="ECO:0000256" key="3">
    <source>
        <dbReference type="ARBA" id="ARBA00022989"/>
    </source>
</evidence>
<feature type="transmembrane region" description="Helical" evidence="5">
    <location>
        <begin position="35"/>
        <end position="61"/>
    </location>
</feature>
<dbReference type="InterPro" id="IPR004837">
    <property type="entry name" value="NaCa_Exmemb"/>
</dbReference>
<dbReference type="EMBL" id="MGGL01000011">
    <property type="protein sequence ID" value="OGM26490.1"/>
    <property type="molecule type" value="Genomic_DNA"/>
</dbReference>
<feature type="transmembrane region" description="Helical" evidence="5">
    <location>
        <begin position="128"/>
        <end position="148"/>
    </location>
</feature>
<dbReference type="PANTHER" id="PTHR10846:SF8">
    <property type="entry name" value="INNER MEMBRANE PROTEIN YRBG"/>
    <property type="match status" value="1"/>
</dbReference>
<sequence>MSEIALQLVLGIGLLLFSARALVKLAEKLPSSFKISPLFIGITVVALGTSLPELAVSAVALMRNDIGLAMGNIIGSNIVNVLLVFPIGILIGKLRIGTTKTQRNALILIAVTALFIFLNTIISPNFPSGLVLIISGIILTIAEYNWAIFGRKHEDSSKMKHLKKEKFTLSEVITLVFSAVGIVAGGYITVTSTQMLSTITGYSTTVLGLTVTAFATSLPELFTTVFAQEEHQEKLTIGNILGSNIYNLLFIGGIIDLYRTKTFIPYTDWVILALSAILFLIVIRKYSGERVSKWVGIILILCFLAYIYWLSRIRG</sequence>
<feature type="transmembrane region" description="Helical" evidence="5">
    <location>
        <begin position="169"/>
        <end position="190"/>
    </location>
</feature>
<protein>
    <recommendedName>
        <fullName evidence="6">Sodium/calcium exchanger membrane region domain-containing protein</fullName>
    </recommendedName>
</protein>
<comment type="subcellular location">
    <subcellularLocation>
        <location evidence="1">Membrane</location>
        <topology evidence="1">Multi-pass membrane protein</topology>
    </subcellularLocation>
</comment>
<dbReference type="Pfam" id="PF01699">
    <property type="entry name" value="Na_Ca_ex"/>
    <property type="match status" value="2"/>
</dbReference>
<feature type="transmembrane region" description="Helical" evidence="5">
    <location>
        <begin position="6"/>
        <end position="23"/>
    </location>
</feature>
<keyword evidence="2 5" id="KW-0812">Transmembrane</keyword>
<keyword evidence="4 5" id="KW-0472">Membrane</keyword>
<gene>
    <name evidence="7" type="ORF">A2628_03045</name>
</gene>
<reference evidence="7 8" key="1">
    <citation type="journal article" date="2016" name="Nat. Commun.">
        <title>Thousands of microbial genomes shed light on interconnected biogeochemical processes in an aquifer system.</title>
        <authorList>
            <person name="Anantharaman K."/>
            <person name="Brown C.T."/>
            <person name="Hug L.A."/>
            <person name="Sharon I."/>
            <person name="Castelle C.J."/>
            <person name="Probst A.J."/>
            <person name="Thomas B.C."/>
            <person name="Singh A."/>
            <person name="Wilkins M.J."/>
            <person name="Karaoz U."/>
            <person name="Brodie E.L."/>
            <person name="Williams K.H."/>
            <person name="Hubbard S.S."/>
            <person name="Banfield J.F."/>
        </authorList>
    </citation>
    <scope>NUCLEOTIDE SEQUENCE [LARGE SCALE GENOMIC DNA]</scope>
</reference>
<dbReference type="PANTHER" id="PTHR10846">
    <property type="entry name" value="SODIUM/POTASSIUM/CALCIUM EXCHANGER"/>
    <property type="match status" value="1"/>
</dbReference>
<feature type="transmembrane region" description="Helical" evidence="5">
    <location>
        <begin position="73"/>
        <end position="92"/>
    </location>
</feature>
<accession>A0A1F7YH46</accession>
<evidence type="ECO:0000259" key="6">
    <source>
        <dbReference type="Pfam" id="PF01699"/>
    </source>
</evidence>
<dbReference type="GO" id="GO:0008273">
    <property type="term" value="F:calcium, potassium:sodium antiporter activity"/>
    <property type="evidence" value="ECO:0007669"/>
    <property type="project" value="TreeGrafter"/>
</dbReference>
<evidence type="ECO:0000256" key="1">
    <source>
        <dbReference type="ARBA" id="ARBA00004141"/>
    </source>
</evidence>
<evidence type="ECO:0000313" key="8">
    <source>
        <dbReference type="Proteomes" id="UP000179221"/>
    </source>
</evidence>
<name>A0A1F7YH46_9BACT</name>
<evidence type="ECO:0000313" key="7">
    <source>
        <dbReference type="EMBL" id="OGM26490.1"/>
    </source>
</evidence>
<evidence type="ECO:0000256" key="4">
    <source>
        <dbReference type="ARBA" id="ARBA00023136"/>
    </source>
</evidence>
<feature type="domain" description="Sodium/calcium exchanger membrane region" evidence="6">
    <location>
        <begin position="6"/>
        <end position="140"/>
    </location>
</feature>
<comment type="caution">
    <text evidence="7">The sequence shown here is derived from an EMBL/GenBank/DDBJ whole genome shotgun (WGS) entry which is preliminary data.</text>
</comment>
<dbReference type="GO" id="GO:0005886">
    <property type="term" value="C:plasma membrane"/>
    <property type="evidence" value="ECO:0007669"/>
    <property type="project" value="TreeGrafter"/>
</dbReference>
<keyword evidence="3 5" id="KW-1133">Transmembrane helix</keyword>
<dbReference type="GO" id="GO:0006874">
    <property type="term" value="P:intracellular calcium ion homeostasis"/>
    <property type="evidence" value="ECO:0007669"/>
    <property type="project" value="TreeGrafter"/>
</dbReference>
<feature type="transmembrane region" description="Helical" evidence="5">
    <location>
        <begin position="104"/>
        <end position="122"/>
    </location>
</feature>
<dbReference type="Proteomes" id="UP000179221">
    <property type="component" value="Unassembled WGS sequence"/>
</dbReference>
<dbReference type="InterPro" id="IPR044880">
    <property type="entry name" value="NCX_ion-bd_dom_sf"/>
</dbReference>
<feature type="domain" description="Sodium/calcium exchanger membrane region" evidence="6">
    <location>
        <begin position="172"/>
        <end position="310"/>
    </location>
</feature>
<dbReference type="GO" id="GO:0005262">
    <property type="term" value="F:calcium channel activity"/>
    <property type="evidence" value="ECO:0007669"/>
    <property type="project" value="TreeGrafter"/>
</dbReference>
<evidence type="ECO:0000256" key="2">
    <source>
        <dbReference type="ARBA" id="ARBA00022692"/>
    </source>
</evidence>
<proteinExistence type="predicted"/>
<feature type="transmembrane region" description="Helical" evidence="5">
    <location>
        <begin position="235"/>
        <end position="257"/>
    </location>
</feature>
<feature type="transmembrane region" description="Helical" evidence="5">
    <location>
        <begin position="294"/>
        <end position="311"/>
    </location>
</feature>